<evidence type="ECO:0000256" key="2">
    <source>
        <dbReference type="ARBA" id="ARBA00022603"/>
    </source>
</evidence>
<dbReference type="AlphaFoldDB" id="A0A4Y1YI95"/>
<keyword evidence="2 6" id="KW-0489">Methyltransferase</keyword>
<comment type="similarity">
    <text evidence="1">Belongs to the class IV-like SAM-binding methyltransferase superfamily. RNA methyltransferase TrmH family.</text>
</comment>
<dbReference type="EMBL" id="AP019755">
    <property type="protein sequence ID" value="BBL33812.1"/>
    <property type="molecule type" value="Genomic_DNA"/>
</dbReference>
<dbReference type="GO" id="GO:0032259">
    <property type="term" value="P:methylation"/>
    <property type="evidence" value="ECO:0007669"/>
    <property type="project" value="UniProtKB-KW"/>
</dbReference>
<dbReference type="Pfam" id="PF00588">
    <property type="entry name" value="SpoU_methylase"/>
    <property type="match status" value="1"/>
</dbReference>
<dbReference type="Gene3D" id="3.40.1280.10">
    <property type="match status" value="1"/>
</dbReference>
<evidence type="ECO:0000256" key="3">
    <source>
        <dbReference type="ARBA" id="ARBA00022679"/>
    </source>
</evidence>
<sequence>MRRITSRAHPLFKRLFKLQRSAQQRRHEGLALLDGIHLLQVYLATGQAPELLIVSDAGSQHPEIKQLFSEFSEIYESDNCLQLSDTLFNQLSPVKTPVGVMALIHIPQSVFVDGYENSFCIMLETIQDPGNLGSILRSAAAAGIKDVFLSADCADSWSPKTLRAGMGAHFFLGIHENTNLVQIATQFKGVVIATALSGATNLYQVDLRGSVMFAFGNEGKGISEALLQAVHQRVMIPMPGNTESLNVTAAVAICLFEKVRQEGY</sequence>
<dbReference type="InterPro" id="IPR029064">
    <property type="entry name" value="Ribosomal_eL30-like_sf"/>
</dbReference>
<dbReference type="InterPro" id="IPR029026">
    <property type="entry name" value="tRNA_m1G_MTases_N"/>
</dbReference>
<dbReference type="SUPFAM" id="SSF75217">
    <property type="entry name" value="alpha/beta knot"/>
    <property type="match status" value="1"/>
</dbReference>
<dbReference type="SUPFAM" id="SSF55315">
    <property type="entry name" value="L30e-like"/>
    <property type="match status" value="1"/>
</dbReference>
<dbReference type="KEGG" id="nst:Nstercoris_00036"/>
<evidence type="ECO:0000259" key="5">
    <source>
        <dbReference type="Pfam" id="PF22435"/>
    </source>
</evidence>
<dbReference type="CDD" id="cd18095">
    <property type="entry name" value="SpoU-like_rRNA-MTase"/>
    <property type="match status" value="1"/>
</dbReference>
<dbReference type="GO" id="GO:0008173">
    <property type="term" value="F:RNA methyltransferase activity"/>
    <property type="evidence" value="ECO:0007669"/>
    <property type="project" value="InterPro"/>
</dbReference>
<proteinExistence type="inferred from homology"/>
<dbReference type="InterPro" id="IPR029028">
    <property type="entry name" value="Alpha/beta_knot_MTases"/>
</dbReference>
<feature type="domain" description="MRM3-like substrate binding" evidence="5">
    <location>
        <begin position="13"/>
        <end position="102"/>
    </location>
</feature>
<evidence type="ECO:0000313" key="6">
    <source>
        <dbReference type="EMBL" id="BBL33812.1"/>
    </source>
</evidence>
<dbReference type="Pfam" id="PF22435">
    <property type="entry name" value="MRM3-like_sub_bind"/>
    <property type="match status" value="1"/>
</dbReference>
<name>A0A4Y1YI95_9PROT</name>
<dbReference type="Proteomes" id="UP000316473">
    <property type="component" value="Chromosome"/>
</dbReference>
<dbReference type="Gene3D" id="3.30.1330.30">
    <property type="match status" value="1"/>
</dbReference>
<dbReference type="PANTHER" id="PTHR43191:SF2">
    <property type="entry name" value="RRNA METHYLTRANSFERASE 3, MITOCHONDRIAL"/>
    <property type="match status" value="1"/>
</dbReference>
<dbReference type="InterPro" id="IPR051259">
    <property type="entry name" value="rRNA_Methyltransferase"/>
</dbReference>
<accession>A0A4Y1YI95</accession>
<reference evidence="6 7" key="1">
    <citation type="submission" date="2019-06" db="EMBL/GenBank/DDBJ databases">
        <title>Nitrosomonas stercoris KYUHI-S whole genome shotgun sequence.</title>
        <authorList>
            <person name="Nakagawa T."/>
            <person name="Tsuchiya Y."/>
            <person name="Takahashi R."/>
        </authorList>
    </citation>
    <scope>NUCLEOTIDE SEQUENCE [LARGE SCALE GENOMIC DNA]</scope>
    <source>
        <strain evidence="6 7">KYUHI-S</strain>
    </source>
</reference>
<dbReference type="InterPro" id="IPR053888">
    <property type="entry name" value="MRM3-like_sub_bind"/>
</dbReference>
<dbReference type="GO" id="GO:0003723">
    <property type="term" value="F:RNA binding"/>
    <property type="evidence" value="ECO:0007669"/>
    <property type="project" value="InterPro"/>
</dbReference>
<gene>
    <name evidence="6" type="ORF">Nstercoris_00036</name>
</gene>
<evidence type="ECO:0000256" key="1">
    <source>
        <dbReference type="ARBA" id="ARBA00007228"/>
    </source>
</evidence>
<organism evidence="6 7">
    <name type="scientific">Nitrosomonas stercoris</name>
    <dbReference type="NCBI Taxonomy" id="1444684"/>
    <lineage>
        <taxon>Bacteria</taxon>
        <taxon>Pseudomonadati</taxon>
        <taxon>Pseudomonadota</taxon>
        <taxon>Betaproteobacteria</taxon>
        <taxon>Nitrosomonadales</taxon>
        <taxon>Nitrosomonadaceae</taxon>
        <taxon>Nitrosomonas</taxon>
    </lineage>
</organism>
<dbReference type="GO" id="GO:0006396">
    <property type="term" value="P:RNA processing"/>
    <property type="evidence" value="ECO:0007669"/>
    <property type="project" value="InterPro"/>
</dbReference>
<evidence type="ECO:0000259" key="4">
    <source>
        <dbReference type="Pfam" id="PF00588"/>
    </source>
</evidence>
<dbReference type="PANTHER" id="PTHR43191">
    <property type="entry name" value="RRNA METHYLTRANSFERASE 3"/>
    <property type="match status" value="1"/>
</dbReference>
<protein>
    <submittedName>
        <fullName evidence="6">23S rRNA (Guanosine-2'-O-)-methyltransferase</fullName>
    </submittedName>
</protein>
<keyword evidence="7" id="KW-1185">Reference proteome</keyword>
<keyword evidence="3 6" id="KW-0808">Transferase</keyword>
<dbReference type="InterPro" id="IPR001537">
    <property type="entry name" value="SpoU_MeTrfase"/>
</dbReference>
<feature type="domain" description="tRNA/rRNA methyltransferase SpoU type" evidence="4">
    <location>
        <begin position="119"/>
        <end position="256"/>
    </location>
</feature>
<evidence type="ECO:0000313" key="7">
    <source>
        <dbReference type="Proteomes" id="UP000316473"/>
    </source>
</evidence>